<dbReference type="Proteomes" id="UP001148838">
    <property type="component" value="Unassembled WGS sequence"/>
</dbReference>
<evidence type="ECO:0000256" key="1">
    <source>
        <dbReference type="SAM" id="MobiDB-lite"/>
    </source>
</evidence>
<gene>
    <name evidence="2" type="ORF">ANN_02332</name>
</gene>
<evidence type="ECO:0000313" key="3">
    <source>
        <dbReference type="Proteomes" id="UP001148838"/>
    </source>
</evidence>
<keyword evidence="3" id="KW-1185">Reference proteome</keyword>
<proteinExistence type="predicted"/>
<protein>
    <submittedName>
        <fullName evidence="2">Uncharacterized protein</fullName>
    </submittedName>
</protein>
<dbReference type="EMBL" id="JAJSOF020000001">
    <property type="protein sequence ID" value="KAJ4450899.1"/>
    <property type="molecule type" value="Genomic_DNA"/>
</dbReference>
<name>A0ABQ8TW30_PERAM</name>
<reference evidence="2 3" key="1">
    <citation type="journal article" date="2022" name="Allergy">
        <title>Genome assembly and annotation of Periplaneta americana reveal a comprehensive cockroach allergen profile.</title>
        <authorList>
            <person name="Wang L."/>
            <person name="Xiong Q."/>
            <person name="Saelim N."/>
            <person name="Wang L."/>
            <person name="Nong W."/>
            <person name="Wan A.T."/>
            <person name="Shi M."/>
            <person name="Liu X."/>
            <person name="Cao Q."/>
            <person name="Hui J.H.L."/>
            <person name="Sookrung N."/>
            <person name="Leung T.F."/>
            <person name="Tungtrongchitr A."/>
            <person name="Tsui S.K.W."/>
        </authorList>
    </citation>
    <scope>NUCLEOTIDE SEQUENCE [LARGE SCALE GENOMIC DNA]</scope>
    <source>
        <strain evidence="2">PWHHKU_190912</strain>
    </source>
</reference>
<feature type="compositionally biased region" description="Basic and acidic residues" evidence="1">
    <location>
        <begin position="15"/>
        <end position="25"/>
    </location>
</feature>
<feature type="region of interest" description="Disordered" evidence="1">
    <location>
        <begin position="1"/>
        <end position="29"/>
    </location>
</feature>
<comment type="caution">
    <text evidence="2">The sequence shown here is derived from an EMBL/GenBank/DDBJ whole genome shotgun (WGS) entry which is preliminary data.</text>
</comment>
<organism evidence="2 3">
    <name type="scientific">Periplaneta americana</name>
    <name type="common">American cockroach</name>
    <name type="synonym">Blatta americana</name>
    <dbReference type="NCBI Taxonomy" id="6978"/>
    <lineage>
        <taxon>Eukaryota</taxon>
        <taxon>Metazoa</taxon>
        <taxon>Ecdysozoa</taxon>
        <taxon>Arthropoda</taxon>
        <taxon>Hexapoda</taxon>
        <taxon>Insecta</taxon>
        <taxon>Pterygota</taxon>
        <taxon>Neoptera</taxon>
        <taxon>Polyneoptera</taxon>
        <taxon>Dictyoptera</taxon>
        <taxon>Blattodea</taxon>
        <taxon>Blattoidea</taxon>
        <taxon>Blattidae</taxon>
        <taxon>Blattinae</taxon>
        <taxon>Periplaneta</taxon>
    </lineage>
</organism>
<evidence type="ECO:0000313" key="2">
    <source>
        <dbReference type="EMBL" id="KAJ4450899.1"/>
    </source>
</evidence>
<sequence length="146" mass="16668">MTENRSKHVNKNYKRSGDSKDRNKPTECSSQYANNDLKRRFVLLAILCLNFSDSFQAMLKNSTDCKMVALIEDGNSQRYVAAVLGTRKAFQKIRQVNVKDQLKAQDCSSNIVLNDYVLLTIMLIGTWGSGDECASQMNRDLVYRWT</sequence>
<accession>A0ABQ8TW30</accession>